<dbReference type="AlphaFoldDB" id="A0A068LA38"/>
<keyword evidence="2" id="KW-0496">Mitochondrion</keyword>
<gene>
    <name evidence="2" type="primary">ND6</name>
</gene>
<keyword evidence="1" id="KW-0812">Transmembrane</keyword>
<protein>
    <submittedName>
        <fullName evidence="2">NADH dehydrogenase subunit 6</fullName>
    </submittedName>
</protein>
<evidence type="ECO:0000313" key="2">
    <source>
        <dbReference type="EMBL" id="AIE42625.1"/>
    </source>
</evidence>
<keyword evidence="1" id="KW-1133">Transmembrane helix</keyword>
<keyword evidence="1" id="KW-0472">Membrane</keyword>
<organism evidence="2">
    <name type="scientific">Vespa bicolor</name>
    <name type="common">Black shield wasp</name>
    <dbReference type="NCBI Taxonomy" id="619325"/>
    <lineage>
        <taxon>Eukaryota</taxon>
        <taxon>Metazoa</taxon>
        <taxon>Ecdysozoa</taxon>
        <taxon>Arthropoda</taxon>
        <taxon>Hexapoda</taxon>
        <taxon>Insecta</taxon>
        <taxon>Pterygota</taxon>
        <taxon>Neoptera</taxon>
        <taxon>Endopterygota</taxon>
        <taxon>Hymenoptera</taxon>
        <taxon>Apocrita</taxon>
        <taxon>Aculeata</taxon>
        <taxon>Vespoidea</taxon>
        <taxon>Vespidae</taxon>
        <taxon>Vespinae</taxon>
        <taxon>Vespa</taxon>
    </lineage>
</organism>
<evidence type="ECO:0000256" key="1">
    <source>
        <dbReference type="SAM" id="Phobius"/>
    </source>
</evidence>
<dbReference type="EMBL" id="KJ735511">
    <property type="protein sequence ID" value="AIE42625.1"/>
    <property type="molecule type" value="Genomic_DNA"/>
</dbReference>
<feature type="transmembrane region" description="Helical" evidence="1">
    <location>
        <begin position="6"/>
        <end position="29"/>
    </location>
</feature>
<accession>A0A068LA38</accession>
<proteinExistence type="predicted"/>
<reference evidence="2" key="1">
    <citation type="journal article" date="2014" name="Mitochondrial DNA">
        <title>The mitochondrial genome of the Vespa bicolor Fabricius (Hymenoptera: Vespidae: Vespinae).</title>
        <authorList>
            <person name="Wei S.J."/>
            <person name="Niu F.F."/>
            <person name="Tan J.L."/>
        </authorList>
    </citation>
    <scope>NUCLEOTIDE SEQUENCE</scope>
</reference>
<feature type="transmembrane region" description="Helical" evidence="1">
    <location>
        <begin position="149"/>
        <end position="173"/>
    </location>
</feature>
<feature type="transmembrane region" description="Helical" evidence="1">
    <location>
        <begin position="66"/>
        <end position="86"/>
    </location>
</feature>
<feature type="transmembrane region" description="Helical" evidence="1">
    <location>
        <begin position="41"/>
        <end position="60"/>
    </location>
</feature>
<feature type="transmembrane region" description="Helical" evidence="1">
    <location>
        <begin position="98"/>
        <end position="119"/>
    </location>
</feature>
<sequence>MHKFYFILMLKSFIFLPYFLMLLILMTFIIHPNLSIIQSMIFLMMFTISTCISISLHFTLSLYSFLIFLMIIGGLMVLFMMFLSLISNQYTHSKWKKLILPLIIIMPIFMIMMNKFSLINLNPLPYLSVKYSLINFYFMNLNQLMEFPLNTFIITLMFFLLFNLILITKICIINSKPLRMIKK</sequence>
<name>A0A068LA38_VESBI</name>
<geneLocation type="mitochondrion" evidence="2"/>